<dbReference type="InterPro" id="IPR011059">
    <property type="entry name" value="Metal-dep_hydrolase_composite"/>
</dbReference>
<dbReference type="EMBL" id="FQYU01000009">
    <property type="protein sequence ID" value="SHJ78848.1"/>
    <property type="molecule type" value="Genomic_DNA"/>
</dbReference>
<dbReference type="InterPro" id="IPR006680">
    <property type="entry name" value="Amidohydro-rel"/>
</dbReference>
<evidence type="ECO:0000259" key="2">
    <source>
        <dbReference type="Pfam" id="PF01979"/>
    </source>
</evidence>
<dbReference type="Pfam" id="PF01979">
    <property type="entry name" value="Amidohydro_1"/>
    <property type="match status" value="1"/>
</dbReference>
<evidence type="ECO:0000313" key="4">
    <source>
        <dbReference type="EMBL" id="SHJ78848.1"/>
    </source>
</evidence>
<dbReference type="Pfam" id="PF03572">
    <property type="entry name" value="Peptidase_S41"/>
    <property type="match status" value="1"/>
</dbReference>
<dbReference type="PANTHER" id="PTHR43794">
    <property type="entry name" value="AMINOHYDROLASE SSNA-RELATED"/>
    <property type="match status" value="1"/>
</dbReference>
<evidence type="ECO:0000256" key="1">
    <source>
        <dbReference type="ARBA" id="ARBA00022801"/>
    </source>
</evidence>
<accession>A0A1M6M5Y1</accession>
<dbReference type="Gene3D" id="2.30.40.10">
    <property type="entry name" value="Urease, subunit C, domain 1"/>
    <property type="match status" value="1"/>
</dbReference>
<name>A0A1M6M5Y1_9FLAO</name>
<dbReference type="InterPro" id="IPR032466">
    <property type="entry name" value="Metal_Hydrolase"/>
</dbReference>
<reference evidence="5" key="1">
    <citation type="submission" date="2016-11" db="EMBL/GenBank/DDBJ databases">
        <authorList>
            <person name="Varghese N."/>
            <person name="Submissions S."/>
        </authorList>
    </citation>
    <scope>NUCLEOTIDE SEQUENCE [LARGE SCALE GENOMIC DNA]</scope>
    <source>
        <strain evidence="5">DSM 19858</strain>
    </source>
</reference>
<keyword evidence="1" id="KW-0378">Hydrolase</keyword>
<feature type="domain" description="Amidohydrolase-related" evidence="2">
    <location>
        <begin position="224"/>
        <end position="375"/>
    </location>
</feature>
<feature type="non-terminal residue" evidence="4">
    <location>
        <position position="1100"/>
    </location>
</feature>
<dbReference type="PANTHER" id="PTHR43794:SF11">
    <property type="entry name" value="AMIDOHYDROLASE-RELATED DOMAIN-CONTAINING PROTEIN"/>
    <property type="match status" value="1"/>
</dbReference>
<organism evidence="4 5">
    <name type="scientific">Pseudozobellia thermophila</name>
    <dbReference type="NCBI Taxonomy" id="192903"/>
    <lineage>
        <taxon>Bacteria</taxon>
        <taxon>Pseudomonadati</taxon>
        <taxon>Bacteroidota</taxon>
        <taxon>Flavobacteriia</taxon>
        <taxon>Flavobacteriales</taxon>
        <taxon>Flavobacteriaceae</taxon>
        <taxon>Pseudozobellia</taxon>
    </lineage>
</organism>
<dbReference type="SUPFAM" id="SSF52096">
    <property type="entry name" value="ClpP/crotonase"/>
    <property type="match status" value="1"/>
</dbReference>
<dbReference type="Gene3D" id="3.20.20.140">
    <property type="entry name" value="Metal-dependent hydrolases"/>
    <property type="match status" value="2"/>
</dbReference>
<proteinExistence type="predicted"/>
<evidence type="ECO:0000313" key="5">
    <source>
        <dbReference type="Proteomes" id="UP000184543"/>
    </source>
</evidence>
<dbReference type="InterPro" id="IPR005151">
    <property type="entry name" value="Tail-specific_protease"/>
</dbReference>
<dbReference type="RefSeq" id="WP_072995076.1">
    <property type="nucleotide sequence ID" value="NZ_FQYU01000009.1"/>
</dbReference>
<evidence type="ECO:0000259" key="3">
    <source>
        <dbReference type="Pfam" id="PF03572"/>
    </source>
</evidence>
<protein>
    <submittedName>
        <fullName evidence="4">Cytosine/adenosine deaminase</fullName>
    </submittedName>
</protein>
<feature type="domain" description="Tail specific protease" evidence="3">
    <location>
        <begin position="854"/>
        <end position="1024"/>
    </location>
</feature>
<dbReference type="Proteomes" id="UP000184543">
    <property type="component" value="Unassembled WGS sequence"/>
</dbReference>
<dbReference type="InterPro" id="IPR029045">
    <property type="entry name" value="ClpP/crotonase-like_dom_sf"/>
</dbReference>
<gene>
    <name evidence="4" type="ORF">SAMN04488513_1091</name>
</gene>
<dbReference type="OrthoDB" id="9807210at2"/>
<dbReference type="InterPro" id="IPR050287">
    <property type="entry name" value="MTA/SAH_deaminase"/>
</dbReference>
<dbReference type="SUPFAM" id="SSF51338">
    <property type="entry name" value="Composite domain of metallo-dependent hydrolases"/>
    <property type="match status" value="1"/>
</dbReference>
<dbReference type="GO" id="GO:0006508">
    <property type="term" value="P:proteolysis"/>
    <property type="evidence" value="ECO:0007669"/>
    <property type="project" value="InterPro"/>
</dbReference>
<dbReference type="AlphaFoldDB" id="A0A1M6M5Y1"/>
<dbReference type="STRING" id="192903.SAMN04488513_1091"/>
<dbReference type="GO" id="GO:0016810">
    <property type="term" value="F:hydrolase activity, acting on carbon-nitrogen (but not peptide) bonds"/>
    <property type="evidence" value="ECO:0007669"/>
    <property type="project" value="InterPro"/>
</dbReference>
<keyword evidence="5" id="KW-1185">Reference proteome</keyword>
<dbReference type="SUPFAM" id="SSF51556">
    <property type="entry name" value="Metallo-dependent hydrolases"/>
    <property type="match status" value="1"/>
</dbReference>
<dbReference type="GO" id="GO:0008236">
    <property type="term" value="F:serine-type peptidase activity"/>
    <property type="evidence" value="ECO:0007669"/>
    <property type="project" value="InterPro"/>
</dbReference>
<dbReference type="Gene3D" id="3.90.226.10">
    <property type="entry name" value="2-enoyl-CoA Hydratase, Chain A, domain 1"/>
    <property type="match status" value="1"/>
</dbReference>
<sequence>MAEKIKLGPDVKYAVRGKVVTFNETSEILDDGVLYIEGNTIVAVNDYDAPSPEGFSKSEAINCGGTLYPGMIELHNHLSYNIIPLWDVPKTYGHRGQWGGGDLYRKTITGPLKVLGHIDGYLQAIVRFVECRLLFSGVTSSQGITLASHGGITKLYKGVVRNVERTVDKDLPAAKTKIADITSAEKLLERLKKSSCYLLHLAEGTQEKANKHFRALQLPSSMGYAITDSLVGIHSVGLFPDDFRILGQHKGGMVWSPMSNFLLYGVTADIAAAHEHGVLIGLGSDWTPSGSKNMLEELKVAKLVSEEKGGVFNDEELCRMTNTNAARMLKWQDHLGSLAPGKKADFIVLAGKGGDEYKRLVEARESSVIWTVIGGVPRCGQRRLMQKFDIALEKTSLGTVTRYLYLTDTLGENPIEVDLDYNTARRTLEEGMENLPSLTRQLEQNGTLGIFAGAAAADGTHATWFIEHEHADHDNQHHIPWAGADSAGDLFEAATPLSELIVEKRKLDKATVLEDPGHFKQLARQRNLPEYIKTGLPLYYGQNIRLSDAVRDKVQPKFNTDSQFEYVVRLSDFRETQGYMNMGDKINVIDQAIGVLEMAYVHLDQKTALYASNPVRRLEVIKQELLTGNYEDEGELRFHERIIEVFNSLRDLHTMYQLPMPYKDKVAFLPFFVEQYYDDEGPKFMVSKILGTPSATFTAGVPITHWNGVAIETAILDNAKKHAGSNDEARFARGLDSLTFRPLAVMLPPEEDWVTVRYIDGKGRARYRTFKWLVGSVHSNIWDDLENDQAISKFSTSAGYDYTTELIHKTKLHFFAPKVALNALSASKEKSKNSEAFDKAEFSAHFKTMVLDGNVGYIRIYSFNTTRPKAFALYFKKLLQSFKTDKVIVDIRNNGGGHVWASEFVLQALKKEPITPQNAQFVNSGLTEAICRIHSPSTSLNGLDLTDWNTTLADIRYTGTAFSIGYPITPVAELDGLRAKRNYKVVLITDALCYSASDIFAAGFRDENLGKIIGVHKNTGAGGANVWTHSLLYHLTRDETGRSDFFRPLGYGADIRVAVRRTLRNGLNRGVPLEDLGIVPDKVCRLTRDDLLFKNRDLLA</sequence>